<organism evidence="2 3">
    <name type="scientific">Coemansia thaxteri</name>
    <dbReference type="NCBI Taxonomy" id="2663907"/>
    <lineage>
        <taxon>Eukaryota</taxon>
        <taxon>Fungi</taxon>
        <taxon>Fungi incertae sedis</taxon>
        <taxon>Zoopagomycota</taxon>
        <taxon>Kickxellomycotina</taxon>
        <taxon>Kickxellomycetes</taxon>
        <taxon>Kickxellales</taxon>
        <taxon>Kickxellaceae</taxon>
        <taxon>Coemansia</taxon>
    </lineage>
</organism>
<protein>
    <submittedName>
        <fullName evidence="2">Uncharacterized protein</fullName>
    </submittedName>
</protein>
<keyword evidence="1" id="KW-0472">Membrane</keyword>
<keyword evidence="1" id="KW-1133">Transmembrane helix</keyword>
<feature type="transmembrane region" description="Helical" evidence="1">
    <location>
        <begin position="15"/>
        <end position="38"/>
    </location>
</feature>
<dbReference type="InterPro" id="IPR029044">
    <property type="entry name" value="Nucleotide-diphossugar_trans"/>
</dbReference>
<dbReference type="EMBL" id="JANBQF010000147">
    <property type="protein sequence ID" value="KAJ2004566.1"/>
    <property type="molecule type" value="Genomic_DNA"/>
</dbReference>
<dbReference type="SUPFAM" id="SSF53448">
    <property type="entry name" value="Nucleotide-diphospho-sugar transferases"/>
    <property type="match status" value="1"/>
</dbReference>
<evidence type="ECO:0000256" key="1">
    <source>
        <dbReference type="SAM" id="Phobius"/>
    </source>
</evidence>
<accession>A0A9W8BEW0</accession>
<comment type="caution">
    <text evidence="2">The sequence shown here is derived from an EMBL/GenBank/DDBJ whole genome shotgun (WGS) entry which is preliminary data.</text>
</comment>
<dbReference type="Proteomes" id="UP001150907">
    <property type="component" value="Unassembled WGS sequence"/>
</dbReference>
<evidence type="ECO:0000313" key="3">
    <source>
        <dbReference type="Proteomes" id="UP001150907"/>
    </source>
</evidence>
<keyword evidence="1" id="KW-0812">Transmembrane</keyword>
<evidence type="ECO:0000313" key="2">
    <source>
        <dbReference type="EMBL" id="KAJ2004566.1"/>
    </source>
</evidence>
<dbReference type="AlphaFoldDB" id="A0A9W8BEW0"/>
<keyword evidence="3" id="KW-1185">Reference proteome</keyword>
<sequence length="271" mass="30943">MSLSLPFGEKPSSPLRFKLLISCVVFLAVILTAGLLLVTRPDLKLATRPVEAVHAQPVDGKLPYANELSSLQSILPVKNHITTTVFMFRGDFSSPLHDLFVLHKRAMKICDKDTKADGCDIKMAKNYKWGTLANKLVDTLDMFCNYSRDKKTDFYVKIDDDLIMSESELEKSIRKMTSTNCLVAGGIAVDYPFYWPVGQIYIFKRSVFDTICKRIPNYKTQYPDHEDITLGALFNSTVTDEFCSLDRPAGHWHKEYKDQRVKISYLQQHNE</sequence>
<proteinExistence type="predicted"/>
<gene>
    <name evidence="2" type="ORF">H4R26_002439</name>
</gene>
<name>A0A9W8BEW0_9FUNG</name>
<dbReference type="OrthoDB" id="2398757at2759"/>
<reference evidence="2" key="1">
    <citation type="submission" date="2022-07" db="EMBL/GenBank/DDBJ databases">
        <title>Phylogenomic reconstructions and comparative analyses of Kickxellomycotina fungi.</title>
        <authorList>
            <person name="Reynolds N.K."/>
            <person name="Stajich J.E."/>
            <person name="Barry K."/>
            <person name="Grigoriev I.V."/>
            <person name="Crous P."/>
            <person name="Smith M.E."/>
        </authorList>
    </citation>
    <scope>NUCLEOTIDE SEQUENCE</scope>
    <source>
        <strain evidence="2">IMI 214461</strain>
    </source>
</reference>